<keyword evidence="1" id="KW-1133">Transmembrane helix</keyword>
<keyword evidence="1" id="KW-0812">Transmembrane</keyword>
<protein>
    <submittedName>
        <fullName evidence="2">Lipopolysaccharide assembly protein</fullName>
    </submittedName>
</protein>
<dbReference type="EMBL" id="MZ130497">
    <property type="protein sequence ID" value="QWM91185.2"/>
    <property type="molecule type" value="Genomic_DNA"/>
</dbReference>
<dbReference type="PROSITE" id="PS51257">
    <property type="entry name" value="PROKAR_LIPOPROTEIN"/>
    <property type="match status" value="1"/>
</dbReference>
<proteinExistence type="predicted"/>
<organism evidence="2 3">
    <name type="scientific">uncultured phage cr29_1</name>
    <dbReference type="NCBI Taxonomy" id="2986418"/>
    <lineage>
        <taxon>Viruses</taxon>
        <taxon>Duplodnaviria</taxon>
        <taxon>Heunggongvirae</taxon>
        <taxon>Uroviricota</taxon>
        <taxon>Caudoviricetes</taxon>
        <taxon>Crassvirales</taxon>
        <taxon>Suoliviridae</taxon>
        <taxon>Oafivirinae</taxon>
        <taxon>Burzaovirus</taxon>
        <taxon>Burzaovirus intestinihominis</taxon>
    </lineage>
</organism>
<evidence type="ECO:0000313" key="2">
    <source>
        <dbReference type="EMBL" id="QWM91185.2"/>
    </source>
</evidence>
<gene>
    <name evidence="2" type="primary">gp_76912</name>
</gene>
<feature type="transmembrane region" description="Helical" evidence="1">
    <location>
        <begin position="12"/>
        <end position="34"/>
    </location>
</feature>
<name>A0AAE7RYN0_9CAUD</name>
<accession>A0AAE7RYN0</accession>
<reference evidence="2 3" key="1">
    <citation type="submission" date="2021-04" db="EMBL/GenBank/DDBJ databases">
        <authorList>
            <person name="Shkoporov A.N."/>
            <person name="Stockdale S.R."/>
            <person name="Guerin E."/>
            <person name="Ross R.P."/>
            <person name="Hill C."/>
        </authorList>
    </citation>
    <scope>NUCLEOTIDE SEQUENCE [LARGE SCALE GENOMIC DNA]</scope>
    <source>
        <strain evidence="3">cr29_1</strain>
    </source>
</reference>
<keyword evidence="1" id="KW-0472">Membrane</keyword>
<dbReference type="Proteomes" id="UP000828009">
    <property type="component" value="Segment"/>
</dbReference>
<evidence type="ECO:0000313" key="3">
    <source>
        <dbReference type="Proteomes" id="UP000828009"/>
    </source>
</evidence>
<keyword evidence="3" id="KW-1185">Reference proteome</keyword>
<evidence type="ECO:0000256" key="1">
    <source>
        <dbReference type="SAM" id="Phobius"/>
    </source>
</evidence>
<sequence length="99" mass="11272">MEDKKHSFMDQLNLLFIGAVIGVIVGACFSMNVYKGKNIKAEKKVKAYEEYYKCTETLLDSLDGTHNLDLMDTDLETDYGADYLEAKSKVDELIVKQHE</sequence>